<gene>
    <name evidence="5" type="ORF">Ssi02_06430</name>
</gene>
<dbReference type="AlphaFoldDB" id="A0A919RB62"/>
<evidence type="ECO:0000313" key="5">
    <source>
        <dbReference type="EMBL" id="GII90412.1"/>
    </source>
</evidence>
<dbReference type="InterPro" id="IPR051398">
    <property type="entry name" value="Polysacch_Deacetylase"/>
</dbReference>
<evidence type="ECO:0000259" key="4">
    <source>
        <dbReference type="Pfam" id="PF01522"/>
    </source>
</evidence>
<accession>A0A919RB62</accession>
<feature type="compositionally biased region" description="Basic and acidic residues" evidence="3">
    <location>
        <begin position="309"/>
        <end position="329"/>
    </location>
</feature>
<feature type="compositionally biased region" description="Low complexity" evidence="3">
    <location>
        <begin position="330"/>
        <end position="340"/>
    </location>
</feature>
<feature type="compositionally biased region" description="Low complexity" evidence="3">
    <location>
        <begin position="13"/>
        <end position="23"/>
    </location>
</feature>
<feature type="compositionally biased region" description="Pro residues" evidence="3">
    <location>
        <begin position="408"/>
        <end position="431"/>
    </location>
</feature>
<evidence type="ECO:0000256" key="1">
    <source>
        <dbReference type="ARBA" id="ARBA00004613"/>
    </source>
</evidence>
<organism evidence="5 6">
    <name type="scientific">Sinosporangium siamense</name>
    <dbReference type="NCBI Taxonomy" id="1367973"/>
    <lineage>
        <taxon>Bacteria</taxon>
        <taxon>Bacillati</taxon>
        <taxon>Actinomycetota</taxon>
        <taxon>Actinomycetes</taxon>
        <taxon>Streptosporangiales</taxon>
        <taxon>Streptosporangiaceae</taxon>
        <taxon>Sinosporangium</taxon>
    </lineage>
</organism>
<dbReference type="EMBL" id="BOOW01000006">
    <property type="protein sequence ID" value="GII90412.1"/>
    <property type="molecule type" value="Genomic_DNA"/>
</dbReference>
<dbReference type="GO" id="GO:0005576">
    <property type="term" value="C:extracellular region"/>
    <property type="evidence" value="ECO:0007669"/>
    <property type="project" value="UniProtKB-SubCell"/>
</dbReference>
<feature type="compositionally biased region" description="Acidic residues" evidence="3">
    <location>
        <begin position="169"/>
        <end position="178"/>
    </location>
</feature>
<protein>
    <recommendedName>
        <fullName evidence="4">NodB homology domain-containing protein</fullName>
    </recommendedName>
</protein>
<dbReference type="SUPFAM" id="SSF88713">
    <property type="entry name" value="Glycoside hydrolase/deacetylase"/>
    <property type="match status" value="1"/>
</dbReference>
<evidence type="ECO:0000256" key="2">
    <source>
        <dbReference type="ARBA" id="ARBA00022729"/>
    </source>
</evidence>
<feature type="compositionally biased region" description="Basic and acidic residues" evidence="3">
    <location>
        <begin position="244"/>
        <end position="262"/>
    </location>
</feature>
<dbReference type="PANTHER" id="PTHR34216">
    <property type="match status" value="1"/>
</dbReference>
<dbReference type="GO" id="GO:0016810">
    <property type="term" value="F:hydrolase activity, acting on carbon-nitrogen (but not peptide) bonds"/>
    <property type="evidence" value="ECO:0007669"/>
    <property type="project" value="InterPro"/>
</dbReference>
<keyword evidence="2" id="KW-0732">Signal</keyword>
<sequence length="733" mass="75921">MNHDKGKEGRGATGPAGDTADAPPGGPPLEGVGGASEGVADDPEGPSISETAGVASRRGGGAEGPSLSVNSSEGVADDPERSSLPGAAGAAPQPGGGAEGPSLSGAAGAVDGATTQAAGGSGEPDGVAGPWDGAAPQPDGGETPRAGDVASTGEGTAGRSEGTPAPEDSPGDSPDDEVTQERRLQRRRPYERFHGATAASIGWPERAGEPEAGGKSDGSGGESRSGARLKPAGHSGAGDGAEAGSDREGHSAHRASEGDARGTGDGLDGPGKGTVHFPRERRVLPNGQVGRRPYASLLNGQTPAEPGPEDAKDRGRAAAAAEDRRDRGRAPGAASAAPGGTQRRRPAAATSASASEGGPRASRLAGRPRPGKGAVVGDIAVALVALLVVFLLRPAGEDAPPVADERPGPAPAPTPAAPEVPPLPSSALPPPVEATVESARAVKANEAGVIPVIMYHRIVKKRMASIDRTPKQVRKEMERLAKAGYVPITAKEFATGRIGVPAGKYPVVLTFDDGHESHFAFDDQGMPKADTAVGIIIDVARRYPSFRPVGTFWVNREPFGLKRQAEQARAVRWLTERGFEVANHTWGHPNLGALRKKKVREHIVRVERLLVKLGAGPSSTLALPYGIMPRPRKIARSGGWDGGKYDFDGVFLAGAEPSRSPFAKDFDKLGIQRIQSNGKKGECRRWCSTYWLEWLDKHPHMRFTSDGDPGRISVPTRLRGNIPSKHARKLVVY</sequence>
<proteinExistence type="predicted"/>
<dbReference type="InterPro" id="IPR002509">
    <property type="entry name" value="NODB_dom"/>
</dbReference>
<dbReference type="Proteomes" id="UP000606172">
    <property type="component" value="Unassembled WGS sequence"/>
</dbReference>
<comment type="caution">
    <text evidence="5">The sequence shown here is derived from an EMBL/GenBank/DDBJ whole genome shotgun (WGS) entry which is preliminary data.</text>
</comment>
<feature type="compositionally biased region" description="Basic and acidic residues" evidence="3">
    <location>
        <begin position="179"/>
        <end position="194"/>
    </location>
</feature>
<comment type="subcellular location">
    <subcellularLocation>
        <location evidence="1">Secreted</location>
    </subcellularLocation>
</comment>
<evidence type="ECO:0000313" key="6">
    <source>
        <dbReference type="Proteomes" id="UP000606172"/>
    </source>
</evidence>
<dbReference type="PANTHER" id="PTHR34216:SF3">
    <property type="entry name" value="POLY-BETA-1,6-N-ACETYL-D-GLUCOSAMINE N-DEACETYLASE"/>
    <property type="match status" value="1"/>
</dbReference>
<evidence type="ECO:0000256" key="3">
    <source>
        <dbReference type="SAM" id="MobiDB-lite"/>
    </source>
</evidence>
<keyword evidence="6" id="KW-1185">Reference proteome</keyword>
<feature type="domain" description="NodB homology" evidence="4">
    <location>
        <begin position="503"/>
        <end position="630"/>
    </location>
</feature>
<dbReference type="Gene3D" id="3.20.20.370">
    <property type="entry name" value="Glycoside hydrolase/deacetylase"/>
    <property type="match status" value="1"/>
</dbReference>
<dbReference type="InterPro" id="IPR011330">
    <property type="entry name" value="Glyco_hydro/deAcase_b/a-brl"/>
</dbReference>
<feature type="region of interest" description="Disordered" evidence="3">
    <location>
        <begin position="398"/>
        <end position="431"/>
    </location>
</feature>
<reference evidence="5" key="1">
    <citation type="submission" date="2021-01" db="EMBL/GenBank/DDBJ databases">
        <title>Whole genome shotgun sequence of Sinosporangium siamense NBRC 109515.</title>
        <authorList>
            <person name="Komaki H."/>
            <person name="Tamura T."/>
        </authorList>
    </citation>
    <scope>NUCLEOTIDE SEQUENCE</scope>
    <source>
        <strain evidence="5">NBRC 109515</strain>
    </source>
</reference>
<feature type="compositionally biased region" description="Gly residues" evidence="3">
    <location>
        <begin position="263"/>
        <end position="272"/>
    </location>
</feature>
<dbReference type="Pfam" id="PF01522">
    <property type="entry name" value="Polysacc_deac_1"/>
    <property type="match status" value="1"/>
</dbReference>
<feature type="compositionally biased region" description="Basic and acidic residues" evidence="3">
    <location>
        <begin position="1"/>
        <end position="10"/>
    </location>
</feature>
<feature type="region of interest" description="Disordered" evidence="3">
    <location>
        <begin position="1"/>
        <end position="371"/>
    </location>
</feature>
<name>A0A919RB62_9ACTN</name>
<dbReference type="GO" id="GO:0005975">
    <property type="term" value="P:carbohydrate metabolic process"/>
    <property type="evidence" value="ECO:0007669"/>
    <property type="project" value="InterPro"/>
</dbReference>